<evidence type="ECO:0000313" key="1">
    <source>
        <dbReference type="EMBL" id="OTF83750.1"/>
    </source>
</evidence>
<protein>
    <submittedName>
        <fullName evidence="1">Uncharacterized protein</fullName>
    </submittedName>
</protein>
<dbReference type="AlphaFoldDB" id="A0A1Y3BS23"/>
<reference evidence="1 2" key="1">
    <citation type="submission" date="2017-03" db="EMBL/GenBank/DDBJ databases">
        <title>Genome Survey of Euroglyphus maynei.</title>
        <authorList>
            <person name="Arlian L.G."/>
            <person name="Morgan M.S."/>
            <person name="Rider S.D."/>
        </authorList>
    </citation>
    <scope>NUCLEOTIDE SEQUENCE [LARGE SCALE GENOMIC DNA]</scope>
    <source>
        <strain evidence="1">Arlian Lab</strain>
        <tissue evidence="1">Whole body</tissue>
    </source>
</reference>
<organism evidence="1 2">
    <name type="scientific">Euroglyphus maynei</name>
    <name type="common">Mayne's house dust mite</name>
    <dbReference type="NCBI Taxonomy" id="6958"/>
    <lineage>
        <taxon>Eukaryota</taxon>
        <taxon>Metazoa</taxon>
        <taxon>Ecdysozoa</taxon>
        <taxon>Arthropoda</taxon>
        <taxon>Chelicerata</taxon>
        <taxon>Arachnida</taxon>
        <taxon>Acari</taxon>
        <taxon>Acariformes</taxon>
        <taxon>Sarcoptiformes</taxon>
        <taxon>Astigmata</taxon>
        <taxon>Psoroptidia</taxon>
        <taxon>Analgoidea</taxon>
        <taxon>Pyroglyphidae</taxon>
        <taxon>Pyroglyphinae</taxon>
        <taxon>Euroglyphus</taxon>
    </lineage>
</organism>
<evidence type="ECO:0000313" key="2">
    <source>
        <dbReference type="Proteomes" id="UP000194236"/>
    </source>
</evidence>
<dbReference type="Proteomes" id="UP000194236">
    <property type="component" value="Unassembled WGS sequence"/>
</dbReference>
<comment type="caution">
    <text evidence="1">The sequence shown here is derived from an EMBL/GenBank/DDBJ whole genome shotgun (WGS) entry which is preliminary data.</text>
</comment>
<gene>
    <name evidence="1" type="ORF">BLA29_015474</name>
</gene>
<name>A0A1Y3BS23_EURMA</name>
<sequence>MTMKIWMRNKSKTTKMMMVVMNI</sequence>
<proteinExistence type="predicted"/>
<accession>A0A1Y3BS23</accession>
<keyword evidence="2" id="KW-1185">Reference proteome</keyword>
<dbReference type="EMBL" id="MUJZ01002316">
    <property type="protein sequence ID" value="OTF83750.1"/>
    <property type="molecule type" value="Genomic_DNA"/>
</dbReference>